<dbReference type="EMBL" id="BJVC01000001">
    <property type="protein sequence ID" value="GEL01558.1"/>
    <property type="molecule type" value="Genomic_DNA"/>
</dbReference>
<dbReference type="Pfam" id="PF13403">
    <property type="entry name" value="Hint_2"/>
    <property type="match status" value="1"/>
</dbReference>
<dbReference type="Gene3D" id="2.160.20.20">
    <property type="match status" value="1"/>
</dbReference>
<proteinExistence type="predicted"/>
<gene>
    <name evidence="2" type="ORF">SSA02_07210</name>
</gene>
<protein>
    <recommendedName>
        <fullName evidence="1">Hedgehog/Intein (Hint) domain-containing protein</fullName>
    </recommendedName>
</protein>
<dbReference type="AlphaFoldDB" id="A0A511BUB5"/>
<keyword evidence="3" id="KW-1185">Reference proteome</keyword>
<feature type="domain" description="Hedgehog/Intein (Hint)" evidence="1">
    <location>
        <begin position="370"/>
        <end position="503"/>
    </location>
</feature>
<name>A0A511BUB5_9PROT</name>
<accession>A0A511BUB5</accession>
<dbReference type="Proteomes" id="UP000321405">
    <property type="component" value="Unassembled WGS sequence"/>
</dbReference>
<comment type="caution">
    <text evidence="2">The sequence shown here is derived from an EMBL/GenBank/DDBJ whole genome shotgun (WGS) entry which is preliminary data.</text>
</comment>
<dbReference type="InterPro" id="IPR036844">
    <property type="entry name" value="Hint_dom_sf"/>
</dbReference>
<dbReference type="RefSeq" id="WP_147092492.1">
    <property type="nucleotide sequence ID" value="NZ_BJVC01000001.1"/>
</dbReference>
<dbReference type="SUPFAM" id="SSF51294">
    <property type="entry name" value="Hedgehog/intein (Hint) domain"/>
    <property type="match status" value="1"/>
</dbReference>
<evidence type="ECO:0000313" key="2">
    <source>
        <dbReference type="EMBL" id="GEL01558.1"/>
    </source>
</evidence>
<dbReference type="OrthoDB" id="7284755at2"/>
<sequence>MTIKTVNSGQTTSNPRVVSGDTLVVSSGGVTDDTVILSGGVLSALDGARVEGSTTISAGGILRAAASVGIDGFFNVISGATFSGGRITDGNYGYVSQGGNLSGTTVSSGGEIDAGYDGWFDGGALTQVTVAADGWVNAFGTSASFTSGSLSGSGATVRLAGGAVASSVTVGTGATLLVSSGSVTNYTTVDGGKVYLAATGASNNTTFTSRGGTVEFGSAYADPRLYVASSNVSLIYDSGAALSNVQALSGARITVTSGARIDGQVAVSAGGTLVLNGAAGSGTIGLDGDGAHLVVNGTTMPTNVISGFSAGDTIDLTAIPKSSIRNVIRTTSGITFQTVDGNSYTLAVRNASTLGYALQDDGTGRTLYTTCFAAGTMIRGTTGDVAVEDLTRGDLVETLSGPRPVLWVGHRHITVETQPVPEENWLVRFRAGALAEGIPSRDLLVTQEHCMVFEGKLVPARMLVNDRSIVIDRSIGDYTYYHVEFAEHEAIWAEDALTESYLDSGNRSQFANADIAALHLPASRASAGSDRLPLATGRDFVEPIHRALADRASMLYGAPDSGRLALCDEPRLQLLLADGTLLFPHRRTGSHVLFALPSGVTSATLISRSARPCDTMGRFVDDRRLLGVLVGDITLFDAHETQTLTSHLVDATLPGWNSVETAQMRWTSGAAKIELARETELDGTMMAVAIKACGPYSALPTGALAA</sequence>
<evidence type="ECO:0000259" key="1">
    <source>
        <dbReference type="Pfam" id="PF13403"/>
    </source>
</evidence>
<reference evidence="2 3" key="1">
    <citation type="submission" date="2019-07" db="EMBL/GenBank/DDBJ databases">
        <title>Whole genome shotgun sequence of Swaminathania salitolerans NBRC 104436.</title>
        <authorList>
            <person name="Hosoyama A."/>
            <person name="Uohara A."/>
            <person name="Ohji S."/>
            <person name="Ichikawa N."/>
        </authorList>
    </citation>
    <scope>NUCLEOTIDE SEQUENCE [LARGE SCALE GENOMIC DNA]</scope>
    <source>
        <strain evidence="2 3">NBRC 104436</strain>
    </source>
</reference>
<evidence type="ECO:0000313" key="3">
    <source>
        <dbReference type="Proteomes" id="UP000321405"/>
    </source>
</evidence>
<dbReference type="InterPro" id="IPR028992">
    <property type="entry name" value="Hedgehog/Intein_dom"/>
</dbReference>
<dbReference type="InterPro" id="IPR012332">
    <property type="entry name" value="Autotransporter_pectin_lyase_C"/>
</dbReference>
<organism evidence="2 3">
    <name type="scientific">Swaminathania salitolerans</name>
    <dbReference type="NCBI Taxonomy" id="182838"/>
    <lineage>
        <taxon>Bacteria</taxon>
        <taxon>Pseudomonadati</taxon>
        <taxon>Pseudomonadota</taxon>
        <taxon>Alphaproteobacteria</taxon>
        <taxon>Acetobacterales</taxon>
        <taxon>Acetobacteraceae</taxon>
        <taxon>Swaminathania</taxon>
    </lineage>
</organism>